<keyword evidence="5" id="KW-0119">Carbohydrate metabolism</keyword>
<dbReference type="Pfam" id="PF01081">
    <property type="entry name" value="Aldolase"/>
    <property type="match status" value="1"/>
</dbReference>
<dbReference type="PROSITE" id="PS00160">
    <property type="entry name" value="ALDOLASE_KDPG_KHG_2"/>
    <property type="match status" value="1"/>
</dbReference>
<protein>
    <submittedName>
        <fullName evidence="6">Ketohydroxyglutarate aldolase</fullName>
    </submittedName>
</protein>
<dbReference type="InterPro" id="IPR031338">
    <property type="entry name" value="KDPG/KHG_AS_2"/>
</dbReference>
<dbReference type="SUPFAM" id="SSF51569">
    <property type="entry name" value="Aldolase"/>
    <property type="match status" value="1"/>
</dbReference>
<evidence type="ECO:0000256" key="4">
    <source>
        <dbReference type="ARBA" id="ARBA00023239"/>
    </source>
</evidence>
<dbReference type="InterPro" id="IPR000887">
    <property type="entry name" value="Aldlse_KDPG_KHG"/>
</dbReference>
<dbReference type="NCBIfam" id="TIGR01182">
    <property type="entry name" value="eda"/>
    <property type="match status" value="1"/>
</dbReference>
<dbReference type="PANTHER" id="PTHR30246">
    <property type="entry name" value="2-KETO-3-DEOXY-6-PHOSPHOGLUCONATE ALDOLASE"/>
    <property type="match status" value="1"/>
</dbReference>
<comment type="similarity">
    <text evidence="2">Belongs to the KHG/KDPG aldolase family.</text>
</comment>
<dbReference type="RefSeq" id="WP_065610520.1">
    <property type="nucleotide sequence ID" value="NZ_CAWMPN010000008.1"/>
</dbReference>
<evidence type="ECO:0000256" key="3">
    <source>
        <dbReference type="ARBA" id="ARBA00011233"/>
    </source>
</evidence>
<name>A0A1B9P0L0_ALILO</name>
<dbReference type="AlphaFoldDB" id="A0A1B9P0L0"/>
<evidence type="ECO:0000256" key="5">
    <source>
        <dbReference type="ARBA" id="ARBA00023277"/>
    </source>
</evidence>
<evidence type="ECO:0000256" key="1">
    <source>
        <dbReference type="ARBA" id="ARBA00004761"/>
    </source>
</evidence>
<sequence length="204" mass="22238">MNLNEKLAKIKVVPVVTIKDASKAAMIAKVLVENDLPCAEVTFRTEDAAQAIKNMRKAYPDMLIGAGTVIRKEHVDLAIESGVDFLVSPSINPEIVKYSQERNIEIIAGVNSPYLVEKAMQLGLHTVKFFPAEPSGGVEMLKALSAVYPVQFMPTGGINLNNINNYLSIPSVIACGGSWMIPNELIDNNEWDKLAVLVKSVSEL</sequence>
<dbReference type="Gene3D" id="3.20.20.70">
    <property type="entry name" value="Aldolase class I"/>
    <property type="match status" value="1"/>
</dbReference>
<evidence type="ECO:0000313" key="6">
    <source>
        <dbReference type="EMBL" id="OCH21899.1"/>
    </source>
</evidence>
<evidence type="ECO:0000313" key="7">
    <source>
        <dbReference type="Proteomes" id="UP000093523"/>
    </source>
</evidence>
<comment type="pathway">
    <text evidence="1">Carbohydrate acid metabolism.</text>
</comment>
<dbReference type="STRING" id="688.A6E04_08545"/>
<gene>
    <name evidence="6" type="ORF">A6E04_08545</name>
</gene>
<organism evidence="6 7">
    <name type="scientific">Aliivibrio logei</name>
    <name type="common">Vibrio logei</name>
    <dbReference type="NCBI Taxonomy" id="688"/>
    <lineage>
        <taxon>Bacteria</taxon>
        <taxon>Pseudomonadati</taxon>
        <taxon>Pseudomonadota</taxon>
        <taxon>Gammaproteobacteria</taxon>
        <taxon>Vibrionales</taxon>
        <taxon>Vibrionaceae</taxon>
        <taxon>Aliivibrio</taxon>
    </lineage>
</organism>
<dbReference type="NCBIfam" id="NF004325">
    <property type="entry name" value="PRK05718.1"/>
    <property type="match status" value="1"/>
</dbReference>
<proteinExistence type="inferred from homology"/>
<dbReference type="CDD" id="cd00452">
    <property type="entry name" value="KDPG_aldolase"/>
    <property type="match status" value="1"/>
</dbReference>
<evidence type="ECO:0000256" key="2">
    <source>
        <dbReference type="ARBA" id="ARBA00006906"/>
    </source>
</evidence>
<comment type="caution">
    <text evidence="6">The sequence shown here is derived from an EMBL/GenBank/DDBJ whole genome shotgun (WGS) entry which is preliminary data.</text>
</comment>
<comment type="subunit">
    <text evidence="3">Homotrimer.</text>
</comment>
<dbReference type="EMBL" id="MAJU01000008">
    <property type="protein sequence ID" value="OCH21899.1"/>
    <property type="molecule type" value="Genomic_DNA"/>
</dbReference>
<accession>A0A1B9P0L0</accession>
<reference evidence="6 7" key="1">
    <citation type="submission" date="2016-06" db="EMBL/GenBank/DDBJ databases">
        <authorList>
            <person name="Kjaerup R.B."/>
            <person name="Dalgaard T.S."/>
            <person name="Juul-Madsen H.R."/>
        </authorList>
    </citation>
    <scope>NUCLEOTIDE SEQUENCE [LARGE SCALE GENOMIC DNA]</scope>
    <source>
        <strain evidence="6 7">1S159</strain>
    </source>
</reference>
<dbReference type="InterPro" id="IPR013785">
    <property type="entry name" value="Aldolase_TIM"/>
</dbReference>
<dbReference type="Proteomes" id="UP000093523">
    <property type="component" value="Unassembled WGS sequence"/>
</dbReference>
<dbReference type="GO" id="GO:0016829">
    <property type="term" value="F:lyase activity"/>
    <property type="evidence" value="ECO:0007669"/>
    <property type="project" value="UniProtKB-KW"/>
</dbReference>
<keyword evidence="4" id="KW-0456">Lyase</keyword>
<dbReference type="OrthoDB" id="9805177at2"/>
<dbReference type="PANTHER" id="PTHR30246:SF1">
    <property type="entry name" value="2-DEHYDRO-3-DEOXY-6-PHOSPHOGALACTONATE ALDOLASE-RELATED"/>
    <property type="match status" value="1"/>
</dbReference>